<evidence type="ECO:0000313" key="1">
    <source>
        <dbReference type="EMBL" id="JAG04040.1"/>
    </source>
</evidence>
<organism evidence="1">
    <name type="scientific">Lygus hesperus</name>
    <name type="common">Western plant bug</name>
    <dbReference type="NCBI Taxonomy" id="30085"/>
    <lineage>
        <taxon>Eukaryota</taxon>
        <taxon>Metazoa</taxon>
        <taxon>Ecdysozoa</taxon>
        <taxon>Arthropoda</taxon>
        <taxon>Hexapoda</taxon>
        <taxon>Insecta</taxon>
        <taxon>Pterygota</taxon>
        <taxon>Neoptera</taxon>
        <taxon>Paraneoptera</taxon>
        <taxon>Hemiptera</taxon>
        <taxon>Heteroptera</taxon>
        <taxon>Panheteroptera</taxon>
        <taxon>Cimicomorpha</taxon>
        <taxon>Miridae</taxon>
        <taxon>Mirini</taxon>
        <taxon>Lygus</taxon>
    </lineage>
</organism>
<dbReference type="EMBL" id="GBHO01039564">
    <property type="protein sequence ID" value="JAG04040.1"/>
    <property type="molecule type" value="Transcribed_RNA"/>
</dbReference>
<name>A0A0A9WGP5_LYGHE</name>
<reference evidence="1" key="2">
    <citation type="submission" date="2014-07" db="EMBL/GenBank/DDBJ databases">
        <authorList>
            <person name="Hull J."/>
        </authorList>
    </citation>
    <scope>NUCLEOTIDE SEQUENCE</scope>
</reference>
<accession>A0A0A9WGP5</accession>
<protein>
    <submittedName>
        <fullName evidence="1">Autophagy-related protein 2</fullName>
    </submittedName>
</protein>
<dbReference type="AlphaFoldDB" id="A0A0A9WGP5"/>
<sequence>MYRIPLEAHYFLDPQPNMIKPALQQETGGRVEGIHHKSFSIQDKKEEGSSFSPNYLPATSSAKVVGCQKVITQPWISSVAVLSTLLSQERDVEWLVITNRVHWSFSGQITRDNSQMHQPQTYVR</sequence>
<gene>
    <name evidence="1" type="primary">atg2_2</name>
    <name evidence="1" type="ORF">CM83_23730</name>
</gene>
<reference evidence="1" key="1">
    <citation type="journal article" date="2014" name="PLoS ONE">
        <title>Transcriptome-Based Identification of ABC Transporters in the Western Tarnished Plant Bug Lygus hesperus.</title>
        <authorList>
            <person name="Hull J.J."/>
            <person name="Chaney K."/>
            <person name="Geib S.M."/>
            <person name="Fabrick J.A."/>
            <person name="Brent C.S."/>
            <person name="Walsh D."/>
            <person name="Lavine L.C."/>
        </authorList>
    </citation>
    <scope>NUCLEOTIDE SEQUENCE</scope>
</reference>
<proteinExistence type="predicted"/>